<dbReference type="RefSeq" id="WP_199757438.1">
    <property type="nucleotide sequence ID" value="NZ_VLKZ01000010.1"/>
</dbReference>
<dbReference type="EMBL" id="VLKZ01000010">
    <property type="protein sequence ID" value="TWI54097.1"/>
    <property type="molecule type" value="Genomic_DNA"/>
</dbReference>
<evidence type="ECO:0008006" key="3">
    <source>
        <dbReference type="Google" id="ProtNLM"/>
    </source>
</evidence>
<dbReference type="SUPFAM" id="SSF56645">
    <property type="entry name" value="Acyl-CoA dehydrogenase NM domain-like"/>
    <property type="match status" value="1"/>
</dbReference>
<reference evidence="1 2" key="1">
    <citation type="journal article" date="2015" name="Stand. Genomic Sci.">
        <title>Genomic Encyclopedia of Bacterial and Archaeal Type Strains, Phase III: the genomes of soil and plant-associated and newly described type strains.</title>
        <authorList>
            <person name="Whitman W.B."/>
            <person name="Woyke T."/>
            <person name="Klenk H.P."/>
            <person name="Zhou Y."/>
            <person name="Lilburn T.G."/>
            <person name="Beck B.J."/>
            <person name="De Vos P."/>
            <person name="Vandamme P."/>
            <person name="Eisen J.A."/>
            <person name="Garrity G."/>
            <person name="Hugenholtz P."/>
            <person name="Kyrpides N.C."/>
        </authorList>
    </citation>
    <scope>NUCLEOTIDE SEQUENCE [LARGE SCALE GENOMIC DNA]</scope>
    <source>
        <strain evidence="1 2">CGMCC 1.10116</strain>
    </source>
</reference>
<organism evidence="1 2">
    <name type="scientific">Halalkalibacter nanhaiisediminis</name>
    <dbReference type="NCBI Taxonomy" id="688079"/>
    <lineage>
        <taxon>Bacteria</taxon>
        <taxon>Bacillati</taxon>
        <taxon>Bacillota</taxon>
        <taxon>Bacilli</taxon>
        <taxon>Bacillales</taxon>
        <taxon>Bacillaceae</taxon>
        <taxon>Halalkalibacter</taxon>
    </lineage>
</organism>
<dbReference type="GO" id="GO:0003995">
    <property type="term" value="F:acyl-CoA dehydrogenase activity"/>
    <property type="evidence" value="ECO:0007669"/>
    <property type="project" value="TreeGrafter"/>
</dbReference>
<dbReference type="InterPro" id="IPR046373">
    <property type="entry name" value="Acyl-CoA_Oxase/DH_mid-dom_sf"/>
</dbReference>
<accession>A0A562QBG5</accession>
<dbReference type="PANTHER" id="PTHR43884:SF12">
    <property type="entry name" value="ISOVALERYL-COA DEHYDROGENASE, MITOCHONDRIAL-RELATED"/>
    <property type="match status" value="1"/>
</dbReference>
<protein>
    <recommendedName>
        <fullName evidence="3">Alkylation response protein AidB-like acyl-CoA dehydrogenase</fullName>
    </recommendedName>
</protein>
<dbReference type="AlphaFoldDB" id="A0A562QBG5"/>
<sequence length="355" mass="39936">MIINKQESLTTLFDKHLKPRVREIDSGYYPKDIVKLLGKDGYFSSKDLTLEEIVQRELQVVKQASAICMTTGFLIWCHLASLTYIRNSENEPLKNRFLTRLEQGETVASTGLSNAMKYYAGLEKLHLKAEETEEGYILSGTLPAVSNLASDHWFGAVAEVSENKRVLVFVSCETKGLTLKEKTDFLGINGSGTFACQFDQVFIPTEQVIAEDANTFIQSIRPTFLAYQIPLGLGVIEAALHSIKRSVKRQGESNSFLPVQPDEIEEKLNLLQTSLQSLFARPAKRLEWKDVVSIRRDTANLNLQAVHAAMLHGGGVAYLENSADSRRLREAYFLANLTPTIKHLEKMLHLFKQQK</sequence>
<dbReference type="Gene3D" id="2.40.110.10">
    <property type="entry name" value="Butyryl-CoA Dehydrogenase, subunit A, domain 2"/>
    <property type="match status" value="1"/>
</dbReference>
<keyword evidence="2" id="KW-1185">Reference proteome</keyword>
<proteinExistence type="predicted"/>
<dbReference type="PANTHER" id="PTHR43884">
    <property type="entry name" value="ACYL-COA DEHYDROGENASE"/>
    <property type="match status" value="1"/>
</dbReference>
<comment type="caution">
    <text evidence="1">The sequence shown here is derived from an EMBL/GenBank/DDBJ whole genome shotgun (WGS) entry which is preliminary data.</text>
</comment>
<dbReference type="InterPro" id="IPR009100">
    <property type="entry name" value="AcylCoA_DH/oxidase_NM_dom_sf"/>
</dbReference>
<name>A0A562QBG5_9BACI</name>
<evidence type="ECO:0000313" key="2">
    <source>
        <dbReference type="Proteomes" id="UP000315711"/>
    </source>
</evidence>
<dbReference type="Proteomes" id="UP000315711">
    <property type="component" value="Unassembled WGS sequence"/>
</dbReference>
<evidence type="ECO:0000313" key="1">
    <source>
        <dbReference type="EMBL" id="TWI54097.1"/>
    </source>
</evidence>
<gene>
    <name evidence="1" type="ORF">IQ10_03200</name>
</gene>